<proteinExistence type="predicted"/>
<dbReference type="EMBL" id="VMNF01000007">
    <property type="protein sequence ID" value="TXC04896.1"/>
    <property type="molecule type" value="Genomic_DNA"/>
</dbReference>
<protein>
    <submittedName>
        <fullName evidence="2">Uncharacterized protein</fullName>
    </submittedName>
</protein>
<evidence type="ECO:0000313" key="2">
    <source>
        <dbReference type="EMBL" id="TXC04896.1"/>
    </source>
</evidence>
<sequence length="156" mass="17080">MDIEMTNALGDRNAVSSEDGINQSGRGRLLTSSAEQGNLYNSSDAMYRSGESIPHGQDGPTSVVSNRGGYVTRSDDARPIYVYRLGPQELTDFNAILAAGEHQCSPGLDGEDIIPVDADGYECEFCKACEDYNRTAGQNNVHWYTGSHLDYDMDRE</sequence>
<reference evidence="2 3" key="1">
    <citation type="submission" date="2019-07" db="EMBL/GenBank/DDBJ databases">
        <title>The First High-Quality Draft Genome Sequence of the Causal Agent of the Current Panama Disease Epidemic.</title>
        <authorList>
            <person name="Warmington R.J."/>
            <person name="Kay W."/>
            <person name="Jeffries A."/>
            <person name="Bebber D."/>
            <person name="Moore K."/>
            <person name="Studholme D.J."/>
        </authorList>
    </citation>
    <scope>NUCLEOTIDE SEQUENCE [LARGE SCALE GENOMIC DNA]</scope>
    <source>
        <strain evidence="2 3">TR4</strain>
    </source>
</reference>
<name>A0A5C6T2G1_FUSOC</name>
<comment type="caution">
    <text evidence="2">The sequence shown here is derived from an EMBL/GenBank/DDBJ whole genome shotgun (WGS) entry which is preliminary data.</text>
</comment>
<evidence type="ECO:0000313" key="3">
    <source>
        <dbReference type="Proteomes" id="UP000321331"/>
    </source>
</evidence>
<organism evidence="2 3">
    <name type="scientific">Fusarium oxysporum f. sp. cubense</name>
    <dbReference type="NCBI Taxonomy" id="61366"/>
    <lineage>
        <taxon>Eukaryota</taxon>
        <taxon>Fungi</taxon>
        <taxon>Dikarya</taxon>
        <taxon>Ascomycota</taxon>
        <taxon>Pezizomycotina</taxon>
        <taxon>Sordariomycetes</taxon>
        <taxon>Hypocreomycetidae</taxon>
        <taxon>Hypocreales</taxon>
        <taxon>Nectriaceae</taxon>
        <taxon>Fusarium</taxon>
        <taxon>Fusarium oxysporum species complex</taxon>
    </lineage>
</organism>
<feature type="compositionally biased region" description="Polar residues" evidence="1">
    <location>
        <begin position="14"/>
        <end position="44"/>
    </location>
</feature>
<feature type="region of interest" description="Disordered" evidence="1">
    <location>
        <begin position="1"/>
        <end position="70"/>
    </location>
</feature>
<gene>
    <name evidence="2" type="ORF">FocTR4_00002176</name>
</gene>
<dbReference type="AlphaFoldDB" id="A0A5C6T2G1"/>
<evidence type="ECO:0000256" key="1">
    <source>
        <dbReference type="SAM" id="MobiDB-lite"/>
    </source>
</evidence>
<accession>A0A5C6T2G1</accession>
<dbReference type="Proteomes" id="UP000321331">
    <property type="component" value="Unassembled WGS sequence"/>
</dbReference>